<dbReference type="PANTHER" id="PTHR10996:SF277">
    <property type="entry name" value="GLYOXYLATE REDUCTASE_HYDROXYPYRUVATE REDUCTASE"/>
    <property type="match status" value="1"/>
</dbReference>
<dbReference type="InterPro" id="IPR006139">
    <property type="entry name" value="D-isomer_2_OHA_DH_cat_dom"/>
</dbReference>
<evidence type="ECO:0000259" key="3">
    <source>
        <dbReference type="Pfam" id="PF00389"/>
    </source>
</evidence>
<name>A0A317XGR8_9BASI</name>
<accession>A0A317XGR8</accession>
<evidence type="ECO:0000313" key="5">
    <source>
        <dbReference type="EMBL" id="PWY97062.1"/>
    </source>
</evidence>
<dbReference type="GO" id="GO:0051287">
    <property type="term" value="F:NAD binding"/>
    <property type="evidence" value="ECO:0007669"/>
    <property type="project" value="InterPro"/>
</dbReference>
<dbReference type="PANTHER" id="PTHR10996">
    <property type="entry name" value="2-HYDROXYACID DEHYDROGENASE-RELATED"/>
    <property type="match status" value="1"/>
</dbReference>
<dbReference type="InterPro" id="IPR036291">
    <property type="entry name" value="NAD(P)-bd_dom_sf"/>
</dbReference>
<dbReference type="Pfam" id="PF00389">
    <property type="entry name" value="2-Hacid_dh"/>
    <property type="match status" value="1"/>
</dbReference>
<dbReference type="InParanoid" id="A0A317XGR8"/>
<protein>
    <recommendedName>
        <fullName evidence="7">Glycerate dehydrogenase</fullName>
    </recommendedName>
</protein>
<organism evidence="5 6">
    <name type="scientific">Testicularia cyperi</name>
    <dbReference type="NCBI Taxonomy" id="1882483"/>
    <lineage>
        <taxon>Eukaryota</taxon>
        <taxon>Fungi</taxon>
        <taxon>Dikarya</taxon>
        <taxon>Basidiomycota</taxon>
        <taxon>Ustilaginomycotina</taxon>
        <taxon>Ustilaginomycetes</taxon>
        <taxon>Ustilaginales</taxon>
        <taxon>Anthracoideaceae</taxon>
        <taxon>Testicularia</taxon>
    </lineage>
</organism>
<keyword evidence="1 2" id="KW-0560">Oxidoreductase</keyword>
<dbReference type="PROSITE" id="PS00671">
    <property type="entry name" value="D_2_HYDROXYACID_DH_3"/>
    <property type="match status" value="1"/>
</dbReference>
<feature type="domain" description="D-isomer specific 2-hydroxyacid dehydrogenase NAD-binding" evidence="4">
    <location>
        <begin position="116"/>
        <end position="317"/>
    </location>
</feature>
<dbReference type="GO" id="GO:0005829">
    <property type="term" value="C:cytosol"/>
    <property type="evidence" value="ECO:0007669"/>
    <property type="project" value="TreeGrafter"/>
</dbReference>
<dbReference type="InterPro" id="IPR029753">
    <property type="entry name" value="D-isomer_DH_CS"/>
</dbReference>
<evidence type="ECO:0000256" key="1">
    <source>
        <dbReference type="ARBA" id="ARBA00023002"/>
    </source>
</evidence>
<dbReference type="GO" id="GO:0016618">
    <property type="term" value="F:hydroxypyruvate reductase [NAD(P)H] activity"/>
    <property type="evidence" value="ECO:0007669"/>
    <property type="project" value="TreeGrafter"/>
</dbReference>
<dbReference type="Proteomes" id="UP000246740">
    <property type="component" value="Unassembled WGS sequence"/>
</dbReference>
<dbReference type="Pfam" id="PF02826">
    <property type="entry name" value="2-Hacid_dh_C"/>
    <property type="match status" value="1"/>
</dbReference>
<dbReference type="SUPFAM" id="SSF52283">
    <property type="entry name" value="Formate/glycerate dehydrogenase catalytic domain-like"/>
    <property type="match status" value="1"/>
</dbReference>
<proteinExistence type="inferred from homology"/>
<comment type="similarity">
    <text evidence="2">Belongs to the D-isomer specific 2-hydroxyacid dehydrogenase family.</text>
</comment>
<dbReference type="STRING" id="1882483.A0A317XGR8"/>
<evidence type="ECO:0008006" key="7">
    <source>
        <dbReference type="Google" id="ProtNLM"/>
    </source>
</evidence>
<dbReference type="EMBL" id="KZ819223">
    <property type="protein sequence ID" value="PWY97062.1"/>
    <property type="molecule type" value="Genomic_DNA"/>
</dbReference>
<evidence type="ECO:0000259" key="4">
    <source>
        <dbReference type="Pfam" id="PF02826"/>
    </source>
</evidence>
<evidence type="ECO:0000256" key="2">
    <source>
        <dbReference type="RuleBase" id="RU003719"/>
    </source>
</evidence>
<dbReference type="CDD" id="cd05301">
    <property type="entry name" value="GDH"/>
    <property type="match status" value="1"/>
</dbReference>
<dbReference type="InterPro" id="IPR006140">
    <property type="entry name" value="D-isomer_DH_NAD-bd"/>
</dbReference>
<evidence type="ECO:0000313" key="6">
    <source>
        <dbReference type="Proteomes" id="UP000246740"/>
    </source>
</evidence>
<keyword evidence="6" id="KW-1185">Reference proteome</keyword>
<reference evidence="5 6" key="1">
    <citation type="journal article" date="2018" name="Mol. Biol. Evol.">
        <title>Broad Genomic Sampling Reveals a Smut Pathogenic Ancestry of the Fungal Clade Ustilaginomycotina.</title>
        <authorList>
            <person name="Kijpornyongpan T."/>
            <person name="Mondo S.J."/>
            <person name="Barry K."/>
            <person name="Sandor L."/>
            <person name="Lee J."/>
            <person name="Lipzen A."/>
            <person name="Pangilinan J."/>
            <person name="LaButti K."/>
            <person name="Hainaut M."/>
            <person name="Henrissat B."/>
            <person name="Grigoriev I.V."/>
            <person name="Spatafora J.W."/>
            <person name="Aime M.C."/>
        </authorList>
    </citation>
    <scope>NUCLEOTIDE SEQUENCE [LARGE SCALE GENOMIC DNA]</scope>
    <source>
        <strain evidence="5 6">MCA 3645</strain>
    </source>
</reference>
<dbReference type="AlphaFoldDB" id="A0A317XGR8"/>
<dbReference type="OrthoDB" id="9991913at2759"/>
<sequence>MAVPKILVCRTLPSDILRRAEEQGKVQIVARLDEEGELPPSRAWVLENVGGAAGVVICMTEKIDDEFLDAAGPSLKVISTMSVGYDHIDLRAVKARGVRVGNTPGVLDDAVAEVALMLALMVTRRASEATRIVRQGGWPAQPWTPTCFCGPSLNGKTLGFLGFGNISQSLASLLAPFKPARMIYTTSKPRPFDSKDSYFANLERSHFPLDRIPIQNQPDLLTMAAESDIVFVLADLNPTTKHIVNRQFLQAMKKTAFVVNVARGGVIDTEALVEAIRAGTIAGAGLDVVEGEPNIQADHPLLQPDCFDKVVLLPHIGSGTTEARTAMADRTMNNLLGALGLRQDPGLESVMDAEL</sequence>
<feature type="domain" description="D-isomer specific 2-hydroxyacid dehydrogenase catalytic" evidence="3">
    <location>
        <begin position="7"/>
        <end position="339"/>
    </location>
</feature>
<dbReference type="InterPro" id="IPR050223">
    <property type="entry name" value="D-isomer_2-hydroxyacid_DH"/>
</dbReference>
<dbReference type="Gene3D" id="3.40.50.720">
    <property type="entry name" value="NAD(P)-binding Rossmann-like Domain"/>
    <property type="match status" value="2"/>
</dbReference>
<dbReference type="FunFam" id="3.40.50.720:FF:000606">
    <property type="entry name" value="Chromosome 15, whole genome shotgun sequence"/>
    <property type="match status" value="1"/>
</dbReference>
<dbReference type="GO" id="GO:0030267">
    <property type="term" value="F:glyoxylate reductase (NADPH) activity"/>
    <property type="evidence" value="ECO:0007669"/>
    <property type="project" value="TreeGrafter"/>
</dbReference>
<dbReference type="SUPFAM" id="SSF51735">
    <property type="entry name" value="NAD(P)-binding Rossmann-fold domains"/>
    <property type="match status" value="1"/>
</dbReference>
<gene>
    <name evidence="5" type="ORF">BCV70DRAFT_228793</name>
</gene>